<proteinExistence type="predicted"/>
<protein>
    <submittedName>
        <fullName evidence="1">Uncharacterized protein</fullName>
    </submittedName>
</protein>
<organism evidence="1 2">
    <name type="scientific">Jeotgalibacillus malaysiensis</name>
    <dbReference type="NCBI Taxonomy" id="1508404"/>
    <lineage>
        <taxon>Bacteria</taxon>
        <taxon>Bacillati</taxon>
        <taxon>Bacillota</taxon>
        <taxon>Bacilli</taxon>
        <taxon>Bacillales</taxon>
        <taxon>Caryophanaceae</taxon>
        <taxon>Jeotgalibacillus</taxon>
    </lineage>
</organism>
<keyword evidence="1" id="KW-0614">Plasmid</keyword>
<dbReference type="KEGG" id="jeo:JMA_37080"/>
<reference evidence="1 2" key="1">
    <citation type="submission" date="2014-08" db="EMBL/GenBank/DDBJ databases">
        <title>Complete genome of a marine bacteria Jeotgalibacillus malaysiensis.</title>
        <authorList>
            <person name="Yaakop A.S."/>
            <person name="Chan K.-G."/>
            <person name="Goh K.M."/>
        </authorList>
    </citation>
    <scope>NUCLEOTIDE SEQUENCE [LARGE SCALE GENOMIC DNA]</scope>
    <source>
        <strain evidence="1 2">D5</strain>
        <plasmid evidence="2">Plasmid</plasmid>
    </source>
</reference>
<gene>
    <name evidence="1" type="ORF">JMA_37080</name>
</gene>
<geneLocation type="plasmid" evidence="2"/>
<dbReference type="EMBL" id="CP009417">
    <property type="protein sequence ID" value="AJD93026.1"/>
    <property type="molecule type" value="Genomic_DNA"/>
</dbReference>
<dbReference type="BioCyc" id="JESP1508404:G14D9-12992-MONOMER"/>
<accession>A0A0B5ASD4</accession>
<dbReference type="OrthoDB" id="1097360at2"/>
<dbReference type="Proteomes" id="UP000031449">
    <property type="component" value="Plasmid unnamed"/>
</dbReference>
<name>A0A0B5ASD4_9BACL</name>
<dbReference type="HOGENOM" id="CLU_2329988_0_0_9"/>
<evidence type="ECO:0000313" key="1">
    <source>
        <dbReference type="EMBL" id="AJD93026.1"/>
    </source>
</evidence>
<dbReference type="AlphaFoldDB" id="A0A0B5ASD4"/>
<keyword evidence="2" id="KW-1185">Reference proteome</keyword>
<evidence type="ECO:0000313" key="2">
    <source>
        <dbReference type="Proteomes" id="UP000031449"/>
    </source>
</evidence>
<sequence length="98" mass="11368">MAKENNLDPETRRLYELREKQIRDELTRMGGAKEEGEYQKAMDIAKRLLDRGMSADEIAEVTGLSQEDIENVKCFFMLAIVPSRRWKFQYIGGDNHDG</sequence>